<dbReference type="RefSeq" id="WP_165913762.1">
    <property type="nucleotide sequence ID" value="NZ_CP058648.1"/>
</dbReference>
<dbReference type="InterPro" id="IPR021457">
    <property type="entry name" value="DUF3108"/>
</dbReference>
<reference evidence="2 3" key="1">
    <citation type="submission" date="2019-03" db="EMBL/GenBank/DDBJ databases">
        <title>Genomic Encyclopedia of Type Strains, Phase IV (KMG-IV): sequencing the most valuable type-strain genomes for metagenomic binning, comparative biology and taxonomic classification.</title>
        <authorList>
            <person name="Goeker M."/>
        </authorList>
    </citation>
    <scope>NUCLEOTIDE SEQUENCE [LARGE SCALE GENOMIC DNA]</scope>
    <source>
        <strain evidence="2 3">DSM 100013</strain>
    </source>
</reference>
<dbReference type="Pfam" id="PF11306">
    <property type="entry name" value="DUF3108"/>
    <property type="match status" value="1"/>
</dbReference>
<proteinExistence type="predicted"/>
<sequence>MKKISILIILSLVICFGCSPKAQVFEDFSKVNIVWDDYEKATYDLFVDGVKTAGYEVLIEQNIDDDTLVYKVESTITSKDGVGIQGAVVNRFMEPKNSYYKQTIRGGNITRSAEIYGVYEHGNLSVDRIIGEKYESQSVELPENSIDNEYSLMLARNLPLTKGYSTSLNIAVIATAQVSPYKISVEGIEKIKVPYGEVECYKVVWKYRGIGRVPNIYSWYSTGSDKKMIKYVNQNLELTLTEFSTSKN</sequence>
<feature type="signal peptide" evidence="1">
    <location>
        <begin position="1"/>
        <end position="22"/>
    </location>
</feature>
<keyword evidence="1" id="KW-0732">Signal</keyword>
<comment type="caution">
    <text evidence="2">The sequence shown here is derived from an EMBL/GenBank/DDBJ whole genome shotgun (WGS) entry which is preliminary data.</text>
</comment>
<organism evidence="2 3">
    <name type="scientific">Serpentinicella alkaliphila</name>
    <dbReference type="NCBI Taxonomy" id="1734049"/>
    <lineage>
        <taxon>Bacteria</taxon>
        <taxon>Bacillati</taxon>
        <taxon>Bacillota</taxon>
        <taxon>Clostridia</taxon>
        <taxon>Peptostreptococcales</taxon>
        <taxon>Natronincolaceae</taxon>
        <taxon>Serpentinicella</taxon>
    </lineage>
</organism>
<accession>A0A4R2T5K9</accession>
<dbReference type="Proteomes" id="UP000295504">
    <property type="component" value="Unassembled WGS sequence"/>
</dbReference>
<dbReference type="EMBL" id="SLYC01000046">
    <property type="protein sequence ID" value="TCP97365.1"/>
    <property type="molecule type" value="Genomic_DNA"/>
</dbReference>
<feature type="chain" id="PRO_5020293992" evidence="1">
    <location>
        <begin position="23"/>
        <end position="248"/>
    </location>
</feature>
<protein>
    <submittedName>
        <fullName evidence="2">Uncharacterized protein DUF3108</fullName>
    </submittedName>
</protein>
<keyword evidence="3" id="KW-1185">Reference proteome</keyword>
<dbReference type="AlphaFoldDB" id="A0A4R2T5K9"/>
<evidence type="ECO:0000313" key="3">
    <source>
        <dbReference type="Proteomes" id="UP000295504"/>
    </source>
</evidence>
<evidence type="ECO:0000313" key="2">
    <source>
        <dbReference type="EMBL" id="TCP97365.1"/>
    </source>
</evidence>
<gene>
    <name evidence="2" type="ORF">EDD79_10466</name>
</gene>
<name>A0A4R2T5K9_9FIRM</name>
<evidence type="ECO:0000256" key="1">
    <source>
        <dbReference type="SAM" id="SignalP"/>
    </source>
</evidence>